<dbReference type="PANTHER" id="PTHR43133:SF8">
    <property type="entry name" value="RNA POLYMERASE SIGMA FACTOR HI_1459-RELATED"/>
    <property type="match status" value="1"/>
</dbReference>
<evidence type="ECO:0000256" key="4">
    <source>
        <dbReference type="ARBA" id="ARBA00023125"/>
    </source>
</evidence>
<keyword evidence="5" id="KW-0804">Transcription</keyword>
<dbReference type="GO" id="GO:0016987">
    <property type="term" value="F:sigma factor activity"/>
    <property type="evidence" value="ECO:0007669"/>
    <property type="project" value="UniProtKB-KW"/>
</dbReference>
<dbReference type="SUPFAM" id="SSF88659">
    <property type="entry name" value="Sigma3 and sigma4 domains of RNA polymerase sigma factors"/>
    <property type="match status" value="1"/>
</dbReference>
<evidence type="ECO:0000313" key="8">
    <source>
        <dbReference type="Proteomes" id="UP000320176"/>
    </source>
</evidence>
<dbReference type="InterPro" id="IPR014284">
    <property type="entry name" value="RNA_pol_sigma-70_dom"/>
</dbReference>
<dbReference type="GO" id="GO:0006352">
    <property type="term" value="P:DNA-templated transcription initiation"/>
    <property type="evidence" value="ECO:0007669"/>
    <property type="project" value="InterPro"/>
</dbReference>
<evidence type="ECO:0000256" key="3">
    <source>
        <dbReference type="ARBA" id="ARBA00023082"/>
    </source>
</evidence>
<dbReference type="NCBIfam" id="TIGR02937">
    <property type="entry name" value="sigma70-ECF"/>
    <property type="match status" value="1"/>
</dbReference>
<gene>
    <name evidence="7" type="primary">rpoE_2</name>
    <name evidence="7" type="ORF">Pla52n_10340</name>
</gene>
<dbReference type="Pfam" id="PF04542">
    <property type="entry name" value="Sigma70_r2"/>
    <property type="match status" value="1"/>
</dbReference>
<evidence type="ECO:0000256" key="2">
    <source>
        <dbReference type="ARBA" id="ARBA00023015"/>
    </source>
</evidence>
<accession>A0A5C6BAI0</accession>
<dbReference type="EMBL" id="SJPN01000001">
    <property type="protein sequence ID" value="TWU08451.1"/>
    <property type="molecule type" value="Genomic_DNA"/>
</dbReference>
<dbReference type="AlphaFoldDB" id="A0A5C6BAI0"/>
<comment type="caution">
    <text evidence="7">The sequence shown here is derived from an EMBL/GenBank/DDBJ whole genome shotgun (WGS) entry which is preliminary data.</text>
</comment>
<dbReference type="GO" id="GO:0003677">
    <property type="term" value="F:DNA binding"/>
    <property type="evidence" value="ECO:0007669"/>
    <property type="project" value="UniProtKB-KW"/>
</dbReference>
<evidence type="ECO:0000256" key="5">
    <source>
        <dbReference type="ARBA" id="ARBA00023163"/>
    </source>
</evidence>
<keyword evidence="2" id="KW-0805">Transcription regulation</keyword>
<evidence type="ECO:0000313" key="7">
    <source>
        <dbReference type="EMBL" id="TWU08451.1"/>
    </source>
</evidence>
<dbReference type="SUPFAM" id="SSF88946">
    <property type="entry name" value="Sigma2 domain of RNA polymerase sigma factors"/>
    <property type="match status" value="1"/>
</dbReference>
<protein>
    <submittedName>
        <fullName evidence="7">ECF RNA polymerase sigma factor RpoE</fullName>
    </submittedName>
</protein>
<dbReference type="InterPro" id="IPR007627">
    <property type="entry name" value="RNA_pol_sigma70_r2"/>
</dbReference>
<dbReference type="InterPro" id="IPR013325">
    <property type="entry name" value="RNA_pol_sigma_r2"/>
</dbReference>
<keyword evidence="3" id="KW-0731">Sigma factor</keyword>
<dbReference type="OrthoDB" id="258490at2"/>
<dbReference type="InterPro" id="IPR039425">
    <property type="entry name" value="RNA_pol_sigma-70-like"/>
</dbReference>
<sequence length="201" mass="23035">MTTPETRPSLLLRIRDPQDRIAWAEFSALYRPVVCNMARHQGMQAADAEDLAQHVMLSVSRAIENFDPESGQARFGTWLKTIARRAIINALTRGFADRAAGGSDMMDWLHQQPECNQQTQTLMLQYRREVFAVAASQIRSEFSADTWDAFWQTVVQDQPVDSVAESLKRTRGSVYTARSRVMRRLREKVRELDLNSEQDES</sequence>
<dbReference type="PANTHER" id="PTHR43133">
    <property type="entry name" value="RNA POLYMERASE ECF-TYPE SIGMA FACTO"/>
    <property type="match status" value="1"/>
</dbReference>
<feature type="domain" description="RNA polymerase sigma-70 region 2" evidence="6">
    <location>
        <begin position="30"/>
        <end position="93"/>
    </location>
</feature>
<evidence type="ECO:0000256" key="1">
    <source>
        <dbReference type="ARBA" id="ARBA00010641"/>
    </source>
</evidence>
<evidence type="ECO:0000259" key="6">
    <source>
        <dbReference type="Pfam" id="PF04542"/>
    </source>
</evidence>
<organism evidence="7 8">
    <name type="scientific">Stieleria varia</name>
    <dbReference type="NCBI Taxonomy" id="2528005"/>
    <lineage>
        <taxon>Bacteria</taxon>
        <taxon>Pseudomonadati</taxon>
        <taxon>Planctomycetota</taxon>
        <taxon>Planctomycetia</taxon>
        <taxon>Pirellulales</taxon>
        <taxon>Pirellulaceae</taxon>
        <taxon>Stieleria</taxon>
    </lineage>
</organism>
<keyword evidence="8" id="KW-1185">Reference proteome</keyword>
<reference evidence="7 8" key="1">
    <citation type="submission" date="2019-02" db="EMBL/GenBank/DDBJ databases">
        <title>Deep-cultivation of Planctomycetes and their phenomic and genomic characterization uncovers novel biology.</title>
        <authorList>
            <person name="Wiegand S."/>
            <person name="Jogler M."/>
            <person name="Boedeker C."/>
            <person name="Pinto D."/>
            <person name="Vollmers J."/>
            <person name="Rivas-Marin E."/>
            <person name="Kohn T."/>
            <person name="Peeters S.H."/>
            <person name="Heuer A."/>
            <person name="Rast P."/>
            <person name="Oberbeckmann S."/>
            <person name="Bunk B."/>
            <person name="Jeske O."/>
            <person name="Meyerdierks A."/>
            <person name="Storesund J.E."/>
            <person name="Kallscheuer N."/>
            <person name="Luecker S."/>
            <person name="Lage O.M."/>
            <person name="Pohl T."/>
            <person name="Merkel B.J."/>
            <person name="Hornburger P."/>
            <person name="Mueller R.-W."/>
            <person name="Bruemmer F."/>
            <person name="Labrenz M."/>
            <person name="Spormann A.M."/>
            <person name="Op Den Camp H."/>
            <person name="Overmann J."/>
            <person name="Amann R."/>
            <person name="Jetten M.S.M."/>
            <person name="Mascher T."/>
            <person name="Medema M.H."/>
            <person name="Devos D.P."/>
            <person name="Kaster A.-K."/>
            <person name="Ovreas L."/>
            <person name="Rohde M."/>
            <person name="Galperin M.Y."/>
            <person name="Jogler C."/>
        </authorList>
    </citation>
    <scope>NUCLEOTIDE SEQUENCE [LARGE SCALE GENOMIC DNA]</scope>
    <source>
        <strain evidence="7 8">Pla52n</strain>
    </source>
</reference>
<keyword evidence="4" id="KW-0238">DNA-binding</keyword>
<dbReference type="InterPro" id="IPR013324">
    <property type="entry name" value="RNA_pol_sigma_r3/r4-like"/>
</dbReference>
<name>A0A5C6BAI0_9BACT</name>
<dbReference type="Proteomes" id="UP000320176">
    <property type="component" value="Unassembled WGS sequence"/>
</dbReference>
<comment type="similarity">
    <text evidence="1">Belongs to the sigma-70 factor family. ECF subfamily.</text>
</comment>
<dbReference type="RefSeq" id="WP_146518492.1">
    <property type="nucleotide sequence ID" value="NZ_CP151726.1"/>
</dbReference>
<dbReference type="Gene3D" id="1.10.1740.10">
    <property type="match status" value="1"/>
</dbReference>
<proteinExistence type="inferred from homology"/>